<evidence type="ECO:0000313" key="2">
    <source>
        <dbReference type="Proteomes" id="UP000299102"/>
    </source>
</evidence>
<reference evidence="1 2" key="1">
    <citation type="journal article" date="2019" name="Commun. Biol.">
        <title>The bagworm genome reveals a unique fibroin gene that provides high tensile strength.</title>
        <authorList>
            <person name="Kono N."/>
            <person name="Nakamura H."/>
            <person name="Ohtoshi R."/>
            <person name="Tomita M."/>
            <person name="Numata K."/>
            <person name="Arakawa K."/>
        </authorList>
    </citation>
    <scope>NUCLEOTIDE SEQUENCE [LARGE SCALE GENOMIC DNA]</scope>
</reference>
<name>A0A4C1X8E3_EUMVA</name>
<proteinExistence type="predicted"/>
<evidence type="ECO:0000313" key="1">
    <source>
        <dbReference type="EMBL" id="GBP60068.1"/>
    </source>
</evidence>
<sequence length="205" mass="23702">MTYFEEWINKNEEYLSVYNLALMSVPEKLCKVGDLNVNKDLSVRKRRKLQGVLTEYFDRFAFENSPLGKYSDFKEEIETQDERCTKQVQVSEFDGETLEMDFRLCIGTASEYHDSKRLASGPKATLSATQPPRLLDTRLLQLLTTWLQQLLTTRLPQLLAIRPWLLGFRLRAQPRRKLIARLESKSGVGSGWKARSIVIKEAIDV</sequence>
<gene>
    <name evidence="1" type="ORF">EVAR_7061_1</name>
</gene>
<organism evidence="1 2">
    <name type="scientific">Eumeta variegata</name>
    <name type="common">Bagworm moth</name>
    <name type="synonym">Eumeta japonica</name>
    <dbReference type="NCBI Taxonomy" id="151549"/>
    <lineage>
        <taxon>Eukaryota</taxon>
        <taxon>Metazoa</taxon>
        <taxon>Ecdysozoa</taxon>
        <taxon>Arthropoda</taxon>
        <taxon>Hexapoda</taxon>
        <taxon>Insecta</taxon>
        <taxon>Pterygota</taxon>
        <taxon>Neoptera</taxon>
        <taxon>Endopterygota</taxon>
        <taxon>Lepidoptera</taxon>
        <taxon>Glossata</taxon>
        <taxon>Ditrysia</taxon>
        <taxon>Tineoidea</taxon>
        <taxon>Psychidae</taxon>
        <taxon>Oiketicinae</taxon>
        <taxon>Eumeta</taxon>
    </lineage>
</organism>
<keyword evidence="2" id="KW-1185">Reference proteome</keyword>
<dbReference type="OrthoDB" id="7515391at2759"/>
<dbReference type="AlphaFoldDB" id="A0A4C1X8E3"/>
<dbReference type="EMBL" id="BGZK01000778">
    <property type="protein sequence ID" value="GBP60068.1"/>
    <property type="molecule type" value="Genomic_DNA"/>
</dbReference>
<dbReference type="Proteomes" id="UP000299102">
    <property type="component" value="Unassembled WGS sequence"/>
</dbReference>
<accession>A0A4C1X8E3</accession>
<protein>
    <submittedName>
        <fullName evidence="1">Uncharacterized protein</fullName>
    </submittedName>
</protein>
<comment type="caution">
    <text evidence="1">The sequence shown here is derived from an EMBL/GenBank/DDBJ whole genome shotgun (WGS) entry which is preliminary data.</text>
</comment>